<dbReference type="AlphaFoldDB" id="K0R8D0"/>
<keyword evidence="3" id="KW-1185">Reference proteome</keyword>
<evidence type="ECO:0000313" key="3">
    <source>
        <dbReference type="Proteomes" id="UP000266841"/>
    </source>
</evidence>
<feature type="region of interest" description="Disordered" evidence="1">
    <location>
        <begin position="1"/>
        <end position="66"/>
    </location>
</feature>
<organism evidence="2 3">
    <name type="scientific">Thalassiosira oceanica</name>
    <name type="common">Marine diatom</name>
    <dbReference type="NCBI Taxonomy" id="159749"/>
    <lineage>
        <taxon>Eukaryota</taxon>
        <taxon>Sar</taxon>
        <taxon>Stramenopiles</taxon>
        <taxon>Ochrophyta</taxon>
        <taxon>Bacillariophyta</taxon>
        <taxon>Coscinodiscophyceae</taxon>
        <taxon>Thalassiosirophycidae</taxon>
        <taxon>Thalassiosirales</taxon>
        <taxon>Thalassiosiraceae</taxon>
        <taxon>Thalassiosira</taxon>
    </lineage>
</organism>
<dbReference type="EMBL" id="AGNL01044496">
    <property type="protein sequence ID" value="EJK49718.1"/>
    <property type="molecule type" value="Genomic_DNA"/>
</dbReference>
<evidence type="ECO:0000313" key="2">
    <source>
        <dbReference type="EMBL" id="EJK49718.1"/>
    </source>
</evidence>
<comment type="caution">
    <text evidence="2">The sequence shown here is derived from an EMBL/GenBank/DDBJ whole genome shotgun (WGS) entry which is preliminary data.</text>
</comment>
<gene>
    <name evidence="2" type="ORF">THAOC_31373</name>
</gene>
<feature type="non-terminal residue" evidence="2">
    <location>
        <position position="1"/>
    </location>
</feature>
<reference evidence="2 3" key="1">
    <citation type="journal article" date="2012" name="Genome Biol.">
        <title>Genome and low-iron response of an oceanic diatom adapted to chronic iron limitation.</title>
        <authorList>
            <person name="Lommer M."/>
            <person name="Specht M."/>
            <person name="Roy A.S."/>
            <person name="Kraemer L."/>
            <person name="Andreson R."/>
            <person name="Gutowska M.A."/>
            <person name="Wolf J."/>
            <person name="Bergner S.V."/>
            <person name="Schilhabel M.B."/>
            <person name="Klostermeier U.C."/>
            <person name="Beiko R.G."/>
            <person name="Rosenstiel P."/>
            <person name="Hippler M."/>
            <person name="Laroche J."/>
        </authorList>
    </citation>
    <scope>NUCLEOTIDE SEQUENCE [LARGE SCALE GENOMIC DNA]</scope>
    <source>
        <strain evidence="2 3">CCMP1005</strain>
    </source>
</reference>
<feature type="compositionally biased region" description="Low complexity" evidence="1">
    <location>
        <begin position="56"/>
        <end position="66"/>
    </location>
</feature>
<protein>
    <submittedName>
        <fullName evidence="2">Uncharacterized protein</fullName>
    </submittedName>
</protein>
<evidence type="ECO:0000256" key="1">
    <source>
        <dbReference type="SAM" id="MobiDB-lite"/>
    </source>
</evidence>
<accession>K0R8D0</accession>
<name>K0R8D0_THAOC</name>
<dbReference type="Proteomes" id="UP000266841">
    <property type="component" value="Unassembled WGS sequence"/>
</dbReference>
<proteinExistence type="predicted"/>
<sequence length="66" mass="6687">TLGPRCRGGRPTNPRPGLEEQEGDLAGGSVETRPPLDALSSGRRVDGEEGGGGSQAGAWAAITKET</sequence>